<evidence type="ECO:0000313" key="1">
    <source>
        <dbReference type="EMBL" id="AMQ94900.1"/>
    </source>
</evidence>
<dbReference type="Proteomes" id="UP000072236">
    <property type="component" value="Chromosome"/>
</dbReference>
<dbReference type="KEGG" id="aact:ACT75_10410"/>
<accession>A0AAC8Y0C5</accession>
<proteinExistence type="predicted"/>
<dbReference type="AlphaFoldDB" id="A0AAC8Y0C5"/>
<dbReference type="EMBL" id="CP012959">
    <property type="protein sequence ID" value="AMQ94900.1"/>
    <property type="molecule type" value="Genomic_DNA"/>
</dbReference>
<protein>
    <submittedName>
        <fullName evidence="1">Transposase</fullName>
    </submittedName>
</protein>
<evidence type="ECO:0000313" key="2">
    <source>
        <dbReference type="Proteomes" id="UP000072236"/>
    </source>
</evidence>
<sequence length="57" mass="6738">MKKTQIEMTETTDFSPQALKKLKREPALAKEEIDYLKKLVELDNQKRQQKKEKSSQS</sequence>
<organism evidence="1 2">
    <name type="scientific">Aggregatibacter actinomycetemcomitans</name>
    <name type="common">Actinobacillus actinomycetemcomitans</name>
    <name type="synonym">Haemophilus actinomycetemcomitans</name>
    <dbReference type="NCBI Taxonomy" id="714"/>
    <lineage>
        <taxon>Bacteria</taxon>
        <taxon>Pseudomonadati</taxon>
        <taxon>Pseudomonadota</taxon>
        <taxon>Gammaproteobacteria</taxon>
        <taxon>Pasteurellales</taxon>
        <taxon>Pasteurellaceae</taxon>
        <taxon>Aggregatibacter</taxon>
    </lineage>
</organism>
<reference evidence="1 2" key="1">
    <citation type="submission" date="2015-10" db="EMBL/GenBank/DDBJ databases">
        <title>Tn-seq of a polymicrobial infection.</title>
        <authorList>
            <person name="Stacy A."/>
            <person name="Rumbaugh K.P."/>
            <person name="Whiteley M."/>
        </authorList>
    </citation>
    <scope>NUCLEOTIDE SEQUENCE [LARGE SCALE GENOMIC DNA]</scope>
    <source>
        <strain evidence="1 2">624</strain>
    </source>
</reference>
<gene>
    <name evidence="1" type="ORF">ACT75_10410</name>
</gene>
<name>A0AAC8Y0C5_AGGAC</name>